<evidence type="ECO:0000313" key="2">
    <source>
        <dbReference type="EMBL" id="OJZ88448.1"/>
    </source>
</evidence>
<dbReference type="EMBL" id="KV878239">
    <property type="protein sequence ID" value="OJZ88448.1"/>
    <property type="molecule type" value="Genomic_DNA"/>
</dbReference>
<sequence length="57" mass="6478">MSDVMIYGVECIPVEATTAALDYHVERKKRWMASRLGWALAYGGILSFLFLRPGTVW</sequence>
<keyword evidence="1" id="KW-0812">Transmembrane</keyword>
<organism evidence="2 3">
    <name type="scientific">Aspergillus luchuensis (strain CBS 106.47)</name>
    <dbReference type="NCBI Taxonomy" id="1137211"/>
    <lineage>
        <taxon>Eukaryota</taxon>
        <taxon>Fungi</taxon>
        <taxon>Dikarya</taxon>
        <taxon>Ascomycota</taxon>
        <taxon>Pezizomycotina</taxon>
        <taxon>Eurotiomycetes</taxon>
        <taxon>Eurotiomycetidae</taxon>
        <taxon>Eurotiales</taxon>
        <taxon>Aspergillaceae</taxon>
        <taxon>Aspergillus</taxon>
        <taxon>Aspergillus subgen. Circumdati</taxon>
    </lineage>
</organism>
<proteinExistence type="predicted"/>
<evidence type="ECO:0000256" key="1">
    <source>
        <dbReference type="SAM" id="Phobius"/>
    </source>
</evidence>
<protein>
    <submittedName>
        <fullName evidence="2">Uncharacterized protein</fullName>
    </submittedName>
</protein>
<evidence type="ECO:0000313" key="3">
    <source>
        <dbReference type="Proteomes" id="UP000184063"/>
    </source>
</evidence>
<keyword evidence="1" id="KW-1133">Transmembrane helix</keyword>
<dbReference type="Proteomes" id="UP000184063">
    <property type="component" value="Unassembled WGS sequence"/>
</dbReference>
<name>A0A1M3TNL5_ASPLC</name>
<keyword evidence="1" id="KW-0472">Membrane</keyword>
<accession>A0A1M3TNL5</accession>
<gene>
    <name evidence="2" type="ORF">ASPFODRAFT_44127</name>
</gene>
<reference evidence="3" key="1">
    <citation type="journal article" date="2017" name="Genome Biol.">
        <title>Comparative genomics reveals high biological diversity and specific adaptations in the industrially and medically important fungal genus Aspergillus.</title>
        <authorList>
            <person name="de Vries R.P."/>
            <person name="Riley R."/>
            <person name="Wiebenga A."/>
            <person name="Aguilar-Osorio G."/>
            <person name="Amillis S."/>
            <person name="Uchima C.A."/>
            <person name="Anderluh G."/>
            <person name="Asadollahi M."/>
            <person name="Askin M."/>
            <person name="Barry K."/>
            <person name="Battaglia E."/>
            <person name="Bayram O."/>
            <person name="Benocci T."/>
            <person name="Braus-Stromeyer S.A."/>
            <person name="Caldana C."/>
            <person name="Canovas D."/>
            <person name="Cerqueira G.C."/>
            <person name="Chen F."/>
            <person name="Chen W."/>
            <person name="Choi C."/>
            <person name="Clum A."/>
            <person name="Dos Santos R.A."/>
            <person name="Damasio A.R."/>
            <person name="Diallinas G."/>
            <person name="Emri T."/>
            <person name="Fekete E."/>
            <person name="Flipphi M."/>
            <person name="Freyberg S."/>
            <person name="Gallo A."/>
            <person name="Gournas C."/>
            <person name="Habgood R."/>
            <person name="Hainaut M."/>
            <person name="Harispe M.L."/>
            <person name="Henrissat B."/>
            <person name="Hilden K.S."/>
            <person name="Hope R."/>
            <person name="Hossain A."/>
            <person name="Karabika E."/>
            <person name="Karaffa L."/>
            <person name="Karanyi Z."/>
            <person name="Krasevec N."/>
            <person name="Kuo A."/>
            <person name="Kusch H."/>
            <person name="LaButti K."/>
            <person name="Lagendijk E.L."/>
            <person name="Lapidus A."/>
            <person name="Levasseur A."/>
            <person name="Lindquist E."/>
            <person name="Lipzen A."/>
            <person name="Logrieco A.F."/>
            <person name="MacCabe A."/>
            <person name="Maekelae M.R."/>
            <person name="Malavazi I."/>
            <person name="Melin P."/>
            <person name="Meyer V."/>
            <person name="Mielnichuk N."/>
            <person name="Miskei M."/>
            <person name="Molnar A.P."/>
            <person name="Mule G."/>
            <person name="Ngan C.Y."/>
            <person name="Orejas M."/>
            <person name="Orosz E."/>
            <person name="Ouedraogo J.P."/>
            <person name="Overkamp K.M."/>
            <person name="Park H.-S."/>
            <person name="Perrone G."/>
            <person name="Piumi F."/>
            <person name="Punt P.J."/>
            <person name="Ram A.F."/>
            <person name="Ramon A."/>
            <person name="Rauscher S."/>
            <person name="Record E."/>
            <person name="Riano-Pachon D.M."/>
            <person name="Robert V."/>
            <person name="Roehrig J."/>
            <person name="Ruller R."/>
            <person name="Salamov A."/>
            <person name="Salih N.S."/>
            <person name="Samson R.A."/>
            <person name="Sandor E."/>
            <person name="Sanguinetti M."/>
            <person name="Schuetze T."/>
            <person name="Sepcic K."/>
            <person name="Shelest E."/>
            <person name="Sherlock G."/>
            <person name="Sophianopoulou V."/>
            <person name="Squina F.M."/>
            <person name="Sun H."/>
            <person name="Susca A."/>
            <person name="Todd R.B."/>
            <person name="Tsang A."/>
            <person name="Unkles S.E."/>
            <person name="van de Wiele N."/>
            <person name="van Rossen-Uffink D."/>
            <person name="Oliveira J.V."/>
            <person name="Vesth T.C."/>
            <person name="Visser J."/>
            <person name="Yu J.-H."/>
            <person name="Zhou M."/>
            <person name="Andersen M.R."/>
            <person name="Archer D.B."/>
            <person name="Baker S.E."/>
            <person name="Benoit I."/>
            <person name="Brakhage A.A."/>
            <person name="Braus G.H."/>
            <person name="Fischer R."/>
            <person name="Frisvad J.C."/>
            <person name="Goldman G.H."/>
            <person name="Houbraken J."/>
            <person name="Oakley B."/>
            <person name="Pocsi I."/>
            <person name="Scazzocchio C."/>
            <person name="Seiboth B."/>
            <person name="vanKuyk P.A."/>
            <person name="Wortman J."/>
            <person name="Dyer P.S."/>
            <person name="Grigoriev I.V."/>
        </authorList>
    </citation>
    <scope>NUCLEOTIDE SEQUENCE [LARGE SCALE GENOMIC DNA]</scope>
    <source>
        <strain evidence="3">CBS 106.47</strain>
    </source>
</reference>
<dbReference type="VEuPathDB" id="FungiDB:ASPFODRAFT_44127"/>
<dbReference type="AlphaFoldDB" id="A0A1M3TNL5"/>
<feature type="transmembrane region" description="Helical" evidence="1">
    <location>
        <begin position="36"/>
        <end position="54"/>
    </location>
</feature>